<dbReference type="EMBL" id="ML742136">
    <property type="protein sequence ID" value="KAE8149057.1"/>
    <property type="molecule type" value="Genomic_DNA"/>
</dbReference>
<dbReference type="InterPro" id="IPR046670">
    <property type="entry name" value="DUF6540"/>
</dbReference>
<dbReference type="Pfam" id="PF20174">
    <property type="entry name" value="DUF6540"/>
    <property type="match status" value="1"/>
</dbReference>
<accession>A0A5N6TRZ4</accession>
<evidence type="ECO:0000256" key="1">
    <source>
        <dbReference type="SAM" id="MobiDB-lite"/>
    </source>
</evidence>
<evidence type="ECO:0000313" key="3">
    <source>
        <dbReference type="Proteomes" id="UP000325780"/>
    </source>
</evidence>
<feature type="region of interest" description="Disordered" evidence="1">
    <location>
        <begin position="154"/>
        <end position="173"/>
    </location>
</feature>
<name>A0A5N6TRZ4_ASPAV</name>
<proteinExistence type="predicted"/>
<feature type="compositionally biased region" description="Polar residues" evidence="1">
    <location>
        <begin position="1"/>
        <end position="17"/>
    </location>
</feature>
<gene>
    <name evidence="2" type="ORF">BDV25DRAFT_7527</name>
</gene>
<dbReference type="OrthoDB" id="1658288at2759"/>
<organism evidence="2 3">
    <name type="scientific">Aspergillus avenaceus</name>
    <dbReference type="NCBI Taxonomy" id="36643"/>
    <lineage>
        <taxon>Eukaryota</taxon>
        <taxon>Fungi</taxon>
        <taxon>Dikarya</taxon>
        <taxon>Ascomycota</taxon>
        <taxon>Pezizomycotina</taxon>
        <taxon>Eurotiomycetes</taxon>
        <taxon>Eurotiomycetidae</taxon>
        <taxon>Eurotiales</taxon>
        <taxon>Aspergillaceae</taxon>
        <taxon>Aspergillus</taxon>
        <taxon>Aspergillus subgen. Circumdati</taxon>
    </lineage>
</organism>
<evidence type="ECO:0000313" key="2">
    <source>
        <dbReference type="EMBL" id="KAE8149057.1"/>
    </source>
</evidence>
<keyword evidence="3" id="KW-1185">Reference proteome</keyword>
<dbReference type="AlphaFoldDB" id="A0A5N6TRZ4"/>
<dbReference type="Proteomes" id="UP000325780">
    <property type="component" value="Unassembled WGS sequence"/>
</dbReference>
<sequence length="173" mass="18886">MRQIHLTTTRTASTQRSHFGIYISSPPPADPEPEPTQNRNPGTLINVLGTPMHGYALVFTRNYTPDQNTTTVPLGTIPSSYILDPIPGEKGDDNTPRDELQRIAASVKPPGPSKDFLGPVNGVRTILLSLSFLESVCPVEAEFTGNGVDYEPTMPIMDDGVCESPSRKKHTRE</sequence>
<reference evidence="2 3" key="1">
    <citation type="submission" date="2019-04" db="EMBL/GenBank/DDBJ databases">
        <title>Friends and foes A comparative genomics study of 23 Aspergillus species from section Flavi.</title>
        <authorList>
            <consortium name="DOE Joint Genome Institute"/>
            <person name="Kjaerbolling I."/>
            <person name="Vesth T."/>
            <person name="Frisvad J.C."/>
            <person name="Nybo J.L."/>
            <person name="Theobald S."/>
            <person name="Kildgaard S."/>
            <person name="Isbrandt T."/>
            <person name="Kuo A."/>
            <person name="Sato A."/>
            <person name="Lyhne E.K."/>
            <person name="Kogle M.E."/>
            <person name="Wiebenga A."/>
            <person name="Kun R.S."/>
            <person name="Lubbers R.J."/>
            <person name="Makela M.R."/>
            <person name="Barry K."/>
            <person name="Chovatia M."/>
            <person name="Clum A."/>
            <person name="Daum C."/>
            <person name="Haridas S."/>
            <person name="He G."/>
            <person name="LaButti K."/>
            <person name="Lipzen A."/>
            <person name="Mondo S."/>
            <person name="Riley R."/>
            <person name="Salamov A."/>
            <person name="Simmons B.A."/>
            <person name="Magnuson J.K."/>
            <person name="Henrissat B."/>
            <person name="Mortensen U.H."/>
            <person name="Larsen T.O."/>
            <person name="Devries R.P."/>
            <person name="Grigoriev I.V."/>
            <person name="Machida M."/>
            <person name="Baker S.E."/>
            <person name="Andersen M.R."/>
        </authorList>
    </citation>
    <scope>NUCLEOTIDE SEQUENCE [LARGE SCALE GENOMIC DNA]</scope>
    <source>
        <strain evidence="2 3">IBT 18842</strain>
    </source>
</reference>
<feature type="region of interest" description="Disordered" evidence="1">
    <location>
        <begin position="1"/>
        <end position="42"/>
    </location>
</feature>
<protein>
    <submittedName>
        <fullName evidence="2">Uncharacterized protein</fullName>
    </submittedName>
</protein>